<organism evidence="1 2">
    <name type="scientific">Borrelia duttonii CR2A</name>
    <dbReference type="NCBI Taxonomy" id="1432657"/>
    <lineage>
        <taxon>Bacteria</taxon>
        <taxon>Pseudomonadati</taxon>
        <taxon>Spirochaetota</taxon>
        <taxon>Spirochaetia</taxon>
        <taxon>Spirochaetales</taxon>
        <taxon>Borreliaceae</taxon>
        <taxon>Borrelia</taxon>
    </lineage>
</organism>
<name>W6TIV9_9SPIR</name>
<sequence length="43" mass="5355">MYFVHLCIIHFDFFSLSKRERIRGDKNEINKRRREERKENGEG</sequence>
<evidence type="ECO:0000313" key="1">
    <source>
        <dbReference type="EMBL" id="ETZ17039.1"/>
    </source>
</evidence>
<gene>
    <name evidence="1" type="ORF">BDCR2A_02047</name>
</gene>
<dbReference type="PATRIC" id="fig|1432657.3.peg.1888"/>
<protein>
    <submittedName>
        <fullName evidence="1">Uncharacterized protein</fullName>
    </submittedName>
</protein>
<proteinExistence type="predicted"/>
<dbReference type="Proteomes" id="UP000019148">
    <property type="component" value="Unassembled WGS sequence"/>
</dbReference>
<comment type="caution">
    <text evidence="1">The sequence shown here is derived from an EMBL/GenBank/DDBJ whole genome shotgun (WGS) entry which is preliminary data.</text>
</comment>
<dbReference type="AlphaFoldDB" id="W6TIV9"/>
<evidence type="ECO:0000313" key="2">
    <source>
        <dbReference type="Proteomes" id="UP000019148"/>
    </source>
</evidence>
<reference evidence="1 2" key="1">
    <citation type="submission" date="2013-12" db="EMBL/GenBank/DDBJ databases">
        <title>Comparative genomics of relapsing fever spirochetes.</title>
        <authorList>
            <person name="Schwan T.G."/>
            <person name="Raffel S.J."/>
            <person name="Porcella S.F."/>
        </authorList>
    </citation>
    <scope>NUCLEOTIDE SEQUENCE [LARGE SCALE GENOMIC DNA]</scope>
    <source>
        <strain evidence="1 2">CR2A</strain>
    </source>
</reference>
<accession>W6TIV9</accession>
<dbReference type="EMBL" id="AZIT01000128">
    <property type="protein sequence ID" value="ETZ17039.1"/>
    <property type="molecule type" value="Genomic_DNA"/>
</dbReference>